<dbReference type="Gene3D" id="3.90.1150.200">
    <property type="match status" value="1"/>
</dbReference>
<proteinExistence type="predicted"/>
<protein>
    <submittedName>
        <fullName evidence="3">DUF1801 domain-containing protein</fullName>
    </submittedName>
</protein>
<name>A0ABU9BRM9_9BURK</name>
<dbReference type="Pfam" id="PF08818">
    <property type="entry name" value="DUF1801"/>
    <property type="match status" value="1"/>
</dbReference>
<dbReference type="RefSeq" id="WP_341427039.1">
    <property type="nucleotide sequence ID" value="NZ_JBBUTG010000011.1"/>
</dbReference>
<evidence type="ECO:0000256" key="1">
    <source>
        <dbReference type="SAM" id="MobiDB-lite"/>
    </source>
</evidence>
<dbReference type="EMBL" id="JBBUTG010000011">
    <property type="protein sequence ID" value="MEK8032618.1"/>
    <property type="molecule type" value="Genomic_DNA"/>
</dbReference>
<feature type="domain" description="YdhG-like" evidence="2">
    <location>
        <begin position="22"/>
        <end position="115"/>
    </location>
</feature>
<keyword evidence="4" id="KW-1185">Reference proteome</keyword>
<dbReference type="SUPFAM" id="SSF159888">
    <property type="entry name" value="YdhG-like"/>
    <property type="match status" value="1"/>
</dbReference>
<dbReference type="InterPro" id="IPR014922">
    <property type="entry name" value="YdhG-like"/>
</dbReference>
<organism evidence="3 4">
    <name type="scientific">Ideonella lacteola</name>
    <dbReference type="NCBI Taxonomy" id="2984193"/>
    <lineage>
        <taxon>Bacteria</taxon>
        <taxon>Pseudomonadati</taxon>
        <taxon>Pseudomonadota</taxon>
        <taxon>Betaproteobacteria</taxon>
        <taxon>Burkholderiales</taxon>
        <taxon>Sphaerotilaceae</taxon>
        <taxon>Ideonella</taxon>
    </lineage>
</organism>
<evidence type="ECO:0000259" key="2">
    <source>
        <dbReference type="Pfam" id="PF08818"/>
    </source>
</evidence>
<comment type="caution">
    <text evidence="3">The sequence shown here is derived from an EMBL/GenBank/DDBJ whole genome shotgun (WGS) entry which is preliminary data.</text>
</comment>
<dbReference type="Proteomes" id="UP001371218">
    <property type="component" value="Unassembled WGS sequence"/>
</dbReference>
<gene>
    <name evidence="3" type="ORF">AACH06_17495</name>
</gene>
<evidence type="ECO:0000313" key="4">
    <source>
        <dbReference type="Proteomes" id="UP001371218"/>
    </source>
</evidence>
<feature type="region of interest" description="Disordered" evidence="1">
    <location>
        <begin position="120"/>
        <end position="144"/>
    </location>
</feature>
<accession>A0ABU9BRM9</accession>
<sequence length="144" mass="15561">MRTGPRSKALVSAWLDFQPEAQREVAQALRAAIREAEPGLTEIVRWGQLVFLWDSAPMLAIAPHRGHVNLQIFNGHLLPPGLSLLEGSGRGVRSFKCRLRQPVDVVQVQMLVAASVARAARDDRGPAATEAPPADSPGDDSPID</sequence>
<evidence type="ECO:0000313" key="3">
    <source>
        <dbReference type="EMBL" id="MEK8032618.1"/>
    </source>
</evidence>
<reference evidence="3 4" key="1">
    <citation type="submission" date="2024-04" db="EMBL/GenBank/DDBJ databases">
        <title>Novel species of the genus Ideonella isolated from streams.</title>
        <authorList>
            <person name="Lu H."/>
        </authorList>
    </citation>
    <scope>NUCLEOTIDE SEQUENCE [LARGE SCALE GENOMIC DNA]</scope>
    <source>
        <strain evidence="3 4">DXS29W</strain>
    </source>
</reference>